<dbReference type="GO" id="GO:0005739">
    <property type="term" value="C:mitochondrion"/>
    <property type="evidence" value="ECO:0007669"/>
    <property type="project" value="TreeGrafter"/>
</dbReference>
<evidence type="ECO:0000256" key="3">
    <source>
        <dbReference type="ARBA" id="ARBA00022559"/>
    </source>
</evidence>
<dbReference type="InterPro" id="IPR024706">
    <property type="entry name" value="Peroxiredoxin_AhpC-typ"/>
</dbReference>
<comment type="function">
    <text evidence="9">Thiol-specific peroxidase that catalyzes the reduction of hydrogen peroxide and organic hydroperoxides to water and alcohols, respectively.</text>
</comment>
<keyword evidence="4 9" id="KW-0049">Antioxidant</keyword>
<proteinExistence type="inferred from homology"/>
<dbReference type="PANTHER" id="PTHR10681:SF128">
    <property type="entry name" value="THIOREDOXIN-DEPENDENT PEROXIDE REDUCTASE, MITOCHONDRIAL"/>
    <property type="match status" value="1"/>
</dbReference>
<dbReference type="InterPro" id="IPR019479">
    <property type="entry name" value="Peroxiredoxin_C"/>
</dbReference>
<dbReference type="CDD" id="cd03015">
    <property type="entry name" value="PRX_Typ2cys"/>
    <property type="match status" value="1"/>
</dbReference>
<dbReference type="GO" id="GO:0008379">
    <property type="term" value="F:thioredoxin peroxidase activity"/>
    <property type="evidence" value="ECO:0007669"/>
    <property type="project" value="TreeGrafter"/>
</dbReference>
<keyword evidence="5 9" id="KW-0560">Oxidoreductase</keyword>
<dbReference type="GO" id="GO:0008340">
    <property type="term" value="P:determination of adult lifespan"/>
    <property type="evidence" value="ECO:0007669"/>
    <property type="project" value="UniProtKB-ARBA"/>
</dbReference>
<dbReference type="SUPFAM" id="SSF52833">
    <property type="entry name" value="Thioredoxin-like"/>
    <property type="match status" value="1"/>
</dbReference>
<evidence type="ECO:0000256" key="6">
    <source>
        <dbReference type="ARBA" id="ARBA00023157"/>
    </source>
</evidence>
<evidence type="ECO:0000256" key="1">
    <source>
        <dbReference type="ARBA" id="ARBA00009796"/>
    </source>
</evidence>
<evidence type="ECO:0000256" key="11">
    <source>
        <dbReference type="SAM" id="MobiDB-lite"/>
    </source>
</evidence>
<dbReference type="InterPro" id="IPR013766">
    <property type="entry name" value="Thioredoxin_domain"/>
</dbReference>
<dbReference type="GO" id="GO:0006979">
    <property type="term" value="P:response to oxidative stress"/>
    <property type="evidence" value="ECO:0007669"/>
    <property type="project" value="TreeGrafter"/>
</dbReference>
<dbReference type="PANTHER" id="PTHR10681">
    <property type="entry name" value="THIOREDOXIN PEROXIDASE"/>
    <property type="match status" value="1"/>
</dbReference>
<dbReference type="InterPro" id="IPR000866">
    <property type="entry name" value="AhpC/TSA"/>
</dbReference>
<dbReference type="InterPro" id="IPR050217">
    <property type="entry name" value="Peroxiredoxin"/>
</dbReference>
<dbReference type="InterPro" id="IPR036249">
    <property type="entry name" value="Thioredoxin-like_sf"/>
</dbReference>
<dbReference type="PIRSF" id="PIRSF000239">
    <property type="entry name" value="AHPC"/>
    <property type="match status" value="1"/>
</dbReference>
<dbReference type="EC" id="1.11.1.24" evidence="2"/>
<evidence type="ECO:0000256" key="9">
    <source>
        <dbReference type="PIRNR" id="PIRNR000239"/>
    </source>
</evidence>
<organism evidence="13">
    <name type="scientific">Triatoma infestans</name>
    <name type="common">Assassin bug</name>
    <dbReference type="NCBI Taxonomy" id="30076"/>
    <lineage>
        <taxon>Eukaryota</taxon>
        <taxon>Metazoa</taxon>
        <taxon>Ecdysozoa</taxon>
        <taxon>Arthropoda</taxon>
        <taxon>Hexapoda</taxon>
        <taxon>Insecta</taxon>
        <taxon>Pterygota</taxon>
        <taxon>Neoptera</taxon>
        <taxon>Paraneoptera</taxon>
        <taxon>Hemiptera</taxon>
        <taxon>Heteroptera</taxon>
        <taxon>Panheteroptera</taxon>
        <taxon>Cimicomorpha</taxon>
        <taxon>Reduviidae</taxon>
        <taxon>Triatominae</taxon>
        <taxon>Triatoma</taxon>
    </lineage>
</organism>
<feature type="region of interest" description="Disordered" evidence="11">
    <location>
        <begin position="210"/>
        <end position="232"/>
    </location>
</feature>
<feature type="active site" description="Cysteine sulfenic acid (-SOH) intermediate; for peroxidase activity" evidence="10">
    <location>
        <position position="85"/>
    </location>
</feature>
<comment type="similarity">
    <text evidence="1">Belongs to the peroxiredoxin family. AhpC/Prx1 subfamily.</text>
</comment>
<feature type="compositionally biased region" description="Basic and acidic residues" evidence="11">
    <location>
        <begin position="223"/>
        <end position="232"/>
    </location>
</feature>
<dbReference type="GO" id="GO:0005829">
    <property type="term" value="C:cytosol"/>
    <property type="evidence" value="ECO:0007669"/>
    <property type="project" value="TreeGrafter"/>
</dbReference>
<dbReference type="EMBL" id="GEMB01003596">
    <property type="protein sequence ID" value="JAR99621.1"/>
    <property type="molecule type" value="Transcribed_RNA"/>
</dbReference>
<keyword evidence="6" id="KW-1015">Disulfide bond</keyword>
<dbReference type="Pfam" id="PF00578">
    <property type="entry name" value="AhpC-TSA"/>
    <property type="match status" value="1"/>
</dbReference>
<dbReference type="Gene3D" id="3.40.30.10">
    <property type="entry name" value="Glutaredoxin"/>
    <property type="match status" value="1"/>
</dbReference>
<protein>
    <recommendedName>
        <fullName evidence="2">thioredoxin-dependent peroxiredoxin</fullName>
        <ecNumber evidence="2">1.11.1.24</ecNumber>
    </recommendedName>
</protein>
<evidence type="ECO:0000259" key="12">
    <source>
        <dbReference type="PROSITE" id="PS51352"/>
    </source>
</evidence>
<dbReference type="PROSITE" id="PS51352">
    <property type="entry name" value="THIOREDOXIN_2"/>
    <property type="match status" value="1"/>
</dbReference>
<evidence type="ECO:0000313" key="13">
    <source>
        <dbReference type="EMBL" id="JAR99621.1"/>
    </source>
</evidence>
<reference evidence="13" key="2">
    <citation type="journal article" date="2017" name="J. Med. Entomol.">
        <title>Transcriptome Analysis of the Triatoma infestans (Hemiptera: Reduviidae) Integument.</title>
        <authorList>
            <person name="Calderon-Fernandez G.M."/>
            <person name="Moriconi D.E."/>
            <person name="Dulbecco A.B."/>
            <person name="Juarez M.P."/>
        </authorList>
    </citation>
    <scope>NUCLEOTIDE SEQUENCE</scope>
    <source>
        <strain evidence="13">Int1</strain>
        <tissue evidence="13">Integument</tissue>
    </source>
</reference>
<reference evidence="13" key="1">
    <citation type="submission" date="2016-04" db="EMBL/GenBank/DDBJ databases">
        <authorList>
            <person name="Calderon-Fernandez G.M.Sr."/>
        </authorList>
    </citation>
    <scope>NUCLEOTIDE SEQUENCE</scope>
    <source>
        <strain evidence="13">Int1</strain>
        <tissue evidence="13">Integument</tissue>
    </source>
</reference>
<dbReference type="GO" id="GO:0042744">
    <property type="term" value="P:hydrogen peroxide catabolic process"/>
    <property type="evidence" value="ECO:0007669"/>
    <property type="project" value="TreeGrafter"/>
</dbReference>
<name>A0A161MZ48_TRIIF</name>
<keyword evidence="7 9" id="KW-0676">Redox-active center</keyword>
<keyword evidence="3 9" id="KW-0575">Peroxidase</keyword>
<evidence type="ECO:0000256" key="4">
    <source>
        <dbReference type="ARBA" id="ARBA00022862"/>
    </source>
</evidence>
<evidence type="ECO:0000256" key="5">
    <source>
        <dbReference type="ARBA" id="ARBA00023002"/>
    </source>
</evidence>
<evidence type="ECO:0000256" key="10">
    <source>
        <dbReference type="PIRSR" id="PIRSR000239-1"/>
    </source>
</evidence>
<accession>A0A161MZ48</accession>
<comment type="catalytic activity">
    <reaction evidence="8">
        <text>a hydroperoxide + [thioredoxin]-dithiol = an alcohol + [thioredoxin]-disulfide + H2O</text>
        <dbReference type="Rhea" id="RHEA:62620"/>
        <dbReference type="Rhea" id="RHEA-COMP:10698"/>
        <dbReference type="Rhea" id="RHEA-COMP:10700"/>
        <dbReference type="ChEBI" id="CHEBI:15377"/>
        <dbReference type="ChEBI" id="CHEBI:29950"/>
        <dbReference type="ChEBI" id="CHEBI:30879"/>
        <dbReference type="ChEBI" id="CHEBI:35924"/>
        <dbReference type="ChEBI" id="CHEBI:50058"/>
        <dbReference type="EC" id="1.11.1.24"/>
    </reaction>
</comment>
<feature type="domain" description="Thioredoxin" evidence="12">
    <location>
        <begin position="40"/>
        <end position="198"/>
    </location>
</feature>
<dbReference type="Pfam" id="PF10417">
    <property type="entry name" value="1-cysPrx_C"/>
    <property type="match status" value="1"/>
</dbReference>
<evidence type="ECO:0000256" key="2">
    <source>
        <dbReference type="ARBA" id="ARBA00013017"/>
    </source>
</evidence>
<dbReference type="FunFam" id="3.40.30.10:FF:000003">
    <property type="entry name" value="Peroxiredoxin 1"/>
    <property type="match status" value="1"/>
</dbReference>
<sequence>MVLKQTAQCLLNISKVLANTRSIRTHLPVMNAQRTYTSGPRVQALAPNFEGLAVVNNDFKTIKLSDFAGKYLYLFFYPLDFTFVCPTEIIAFSDRIEEFQKLNTSIVGVSCDSHFSHLAWVNTPRKSGGLGELKYPLLSDFKKQIAKDYAVLLENDGVPLRGSFIIDPQGMIRQITVNDLPVGRSVDEVLRLIKAFQFVDKHGEVCPANWDPEKPTIKPTPKGSKEYFNKVN</sequence>
<dbReference type="GO" id="GO:0033554">
    <property type="term" value="P:cellular response to stress"/>
    <property type="evidence" value="ECO:0007669"/>
    <property type="project" value="TreeGrafter"/>
</dbReference>
<evidence type="ECO:0000256" key="8">
    <source>
        <dbReference type="ARBA" id="ARBA00049091"/>
    </source>
</evidence>
<dbReference type="AlphaFoldDB" id="A0A161MZ48"/>
<dbReference type="GO" id="GO:0045454">
    <property type="term" value="P:cell redox homeostasis"/>
    <property type="evidence" value="ECO:0007669"/>
    <property type="project" value="TreeGrafter"/>
</dbReference>
<evidence type="ECO:0000256" key="7">
    <source>
        <dbReference type="ARBA" id="ARBA00023284"/>
    </source>
</evidence>